<protein>
    <submittedName>
        <fullName evidence="1">Uncharacterized protein</fullName>
    </submittedName>
</protein>
<comment type="caution">
    <text evidence="1">The sequence shown here is derived from an EMBL/GenBank/DDBJ whole genome shotgun (WGS) entry which is preliminary data.</text>
</comment>
<organism evidence="1 2">
    <name type="scientific">Pleurotus cornucopiae</name>
    <name type="common">Cornucopia mushroom</name>
    <dbReference type="NCBI Taxonomy" id="5321"/>
    <lineage>
        <taxon>Eukaryota</taxon>
        <taxon>Fungi</taxon>
        <taxon>Dikarya</taxon>
        <taxon>Basidiomycota</taxon>
        <taxon>Agaricomycotina</taxon>
        <taxon>Agaricomycetes</taxon>
        <taxon>Agaricomycetidae</taxon>
        <taxon>Agaricales</taxon>
        <taxon>Pleurotineae</taxon>
        <taxon>Pleurotaceae</taxon>
        <taxon>Pleurotus</taxon>
    </lineage>
</organism>
<gene>
    <name evidence="1" type="ORF">CCMSSC00406_0001707</name>
</gene>
<name>A0ACB7IM50_PLECO</name>
<sequence length="553" mass="61406">MYLTCAVTVARVLGALSSAFVLQQYDHRMSTKEAKRNGVANLQGPPPVPHTQDHLDEAESQARRIQTDVGPHDRSETQTHSSSPKGTKRRSTHHSAFTIGTEVAAEGLHDFWDRFTRKGRKDIGVMHSLQMIMLSHWLNSFFIFIPLAWVAHFVHWPNRAQFVLAFLAIIPLERLLEYGGEQMCFYVGKDFGDLILITLNNTVEATLGIILLTKCELRLLQSTIVGVVILHLLLIPGTAFLTGGARITSQDLNPHITELNHVLLTIGVLSLLLPAAFFSALDRGVAVSAEAPAAGMVSNETREIFLQMSRGIAIILLLIYVASRVYLHNPPGDDNAMKVRPDAPEALREEEKEYLEGDPEVNQYVCLLMLTVVIAIMAATAEWLVESIEDVREQGRINEEWFGLVLLPIVSWSADGAVSIVFFAGYLWRLFSPNIDPPATLAKARAIDLSIQFSLFWMPFLVLLAWWTDRTFNLLFDMFEVAILLGACFLVNYVTADAKTNWAEGFVMISFYAMVALCAWFYTGQPEVHDMLGNCGHALEAAAEGAAEVAAAH</sequence>
<accession>A0ACB7IM50</accession>
<reference evidence="1 2" key="1">
    <citation type="journal article" date="2021" name="Appl. Environ. Microbiol.">
        <title>Genetic linkage and physical mapping for an oyster mushroom Pleurotus cornucopiae and QTL analysis for the trait cap color.</title>
        <authorList>
            <person name="Zhang Y."/>
            <person name="Gao W."/>
            <person name="Sonnenberg A."/>
            <person name="Chen Q."/>
            <person name="Zhang J."/>
            <person name="Huang C."/>
        </authorList>
    </citation>
    <scope>NUCLEOTIDE SEQUENCE [LARGE SCALE GENOMIC DNA]</scope>
    <source>
        <strain evidence="1">CCMSSC00406</strain>
    </source>
</reference>
<dbReference type="EMBL" id="WQMT02000009">
    <property type="protein sequence ID" value="KAG9219297.1"/>
    <property type="molecule type" value="Genomic_DNA"/>
</dbReference>
<dbReference type="Proteomes" id="UP000824881">
    <property type="component" value="Unassembled WGS sequence"/>
</dbReference>
<keyword evidence="2" id="KW-1185">Reference proteome</keyword>
<evidence type="ECO:0000313" key="1">
    <source>
        <dbReference type="EMBL" id="KAG9219297.1"/>
    </source>
</evidence>
<evidence type="ECO:0000313" key="2">
    <source>
        <dbReference type="Proteomes" id="UP000824881"/>
    </source>
</evidence>
<proteinExistence type="predicted"/>